<keyword evidence="3" id="KW-1185">Reference proteome</keyword>
<sequence length="39" mass="4396">MVRQCDSGEGGDARMIVVYAFTVVVFAYLVYALLHPEKF</sequence>
<dbReference type="Proteomes" id="UP000282311">
    <property type="component" value="Unassembled WGS sequence"/>
</dbReference>
<gene>
    <name evidence="2" type="ORF">D7M11_23340</name>
</gene>
<proteinExistence type="predicted"/>
<dbReference type="Pfam" id="PF09604">
    <property type="entry name" value="Potass_KdpF"/>
    <property type="match status" value="1"/>
</dbReference>
<reference evidence="2 3" key="1">
    <citation type="journal article" date="2007" name="Int. J. Syst. Evol. Microbiol.">
        <title>Paenibacillus ginsengarvi sp. nov., isolated from soil from ginseng cultivation.</title>
        <authorList>
            <person name="Yoon M.H."/>
            <person name="Ten L.N."/>
            <person name="Im W.T."/>
        </authorList>
    </citation>
    <scope>NUCLEOTIDE SEQUENCE [LARGE SCALE GENOMIC DNA]</scope>
    <source>
        <strain evidence="2 3">KCTC 13059</strain>
    </source>
</reference>
<keyword evidence="1" id="KW-1133">Transmembrane helix</keyword>
<dbReference type="InterPro" id="IPR011726">
    <property type="entry name" value="KdpF"/>
</dbReference>
<accession>A0A3B0BXK3</accession>
<evidence type="ECO:0000313" key="2">
    <source>
        <dbReference type="EMBL" id="RKN78245.1"/>
    </source>
</evidence>
<dbReference type="GO" id="GO:0008556">
    <property type="term" value="F:P-type potassium transmembrane transporter activity"/>
    <property type="evidence" value="ECO:0007669"/>
    <property type="project" value="InterPro"/>
</dbReference>
<dbReference type="GO" id="GO:0005886">
    <property type="term" value="C:plasma membrane"/>
    <property type="evidence" value="ECO:0007669"/>
    <property type="project" value="InterPro"/>
</dbReference>
<evidence type="ECO:0000313" key="3">
    <source>
        <dbReference type="Proteomes" id="UP000282311"/>
    </source>
</evidence>
<dbReference type="EMBL" id="RBAH01000019">
    <property type="protein sequence ID" value="RKN78245.1"/>
    <property type="molecule type" value="Genomic_DNA"/>
</dbReference>
<dbReference type="RefSeq" id="WP_120749681.1">
    <property type="nucleotide sequence ID" value="NZ_RBAH01000019.1"/>
</dbReference>
<keyword evidence="1" id="KW-0812">Transmembrane</keyword>
<evidence type="ECO:0000256" key="1">
    <source>
        <dbReference type="SAM" id="Phobius"/>
    </source>
</evidence>
<keyword evidence="1" id="KW-0472">Membrane</keyword>
<feature type="transmembrane region" description="Helical" evidence="1">
    <location>
        <begin position="16"/>
        <end position="34"/>
    </location>
</feature>
<dbReference type="AlphaFoldDB" id="A0A3B0BXK3"/>
<protein>
    <submittedName>
        <fullName evidence="2">Potassium-transporting ATPase subunit F</fullName>
    </submittedName>
</protein>
<comment type="caution">
    <text evidence="2">The sequence shown here is derived from an EMBL/GenBank/DDBJ whole genome shotgun (WGS) entry which is preliminary data.</text>
</comment>
<organism evidence="2 3">
    <name type="scientific">Paenibacillus ginsengarvi</name>
    <dbReference type="NCBI Taxonomy" id="400777"/>
    <lineage>
        <taxon>Bacteria</taxon>
        <taxon>Bacillati</taxon>
        <taxon>Bacillota</taxon>
        <taxon>Bacilli</taxon>
        <taxon>Bacillales</taxon>
        <taxon>Paenibacillaceae</taxon>
        <taxon>Paenibacillus</taxon>
    </lineage>
</organism>
<name>A0A3B0BXK3_9BACL</name>